<dbReference type="Pfam" id="PF04151">
    <property type="entry name" value="PPC"/>
    <property type="match status" value="1"/>
</dbReference>
<dbReference type="Gene3D" id="3.40.390.10">
    <property type="entry name" value="Collagenase (Catalytic Domain)"/>
    <property type="match status" value="1"/>
</dbReference>
<keyword evidence="4" id="KW-1185">Reference proteome</keyword>
<protein>
    <recommendedName>
        <fullName evidence="2">Peptidase C-terminal archaeal/bacterial domain-containing protein</fullName>
    </recommendedName>
</protein>
<dbReference type="AlphaFoldDB" id="A0A517YRC9"/>
<dbReference type="EMBL" id="CP036425">
    <property type="protein sequence ID" value="QDU32777.1"/>
    <property type="molecule type" value="Genomic_DNA"/>
</dbReference>
<keyword evidence="1" id="KW-0732">Signal</keyword>
<dbReference type="InterPro" id="IPR024079">
    <property type="entry name" value="MetalloPept_cat_dom_sf"/>
</dbReference>
<name>A0A517YRC9_9BACT</name>
<organism evidence="3 4">
    <name type="scientific">Poriferisphaera corsica</name>
    <dbReference type="NCBI Taxonomy" id="2528020"/>
    <lineage>
        <taxon>Bacteria</taxon>
        <taxon>Pseudomonadati</taxon>
        <taxon>Planctomycetota</taxon>
        <taxon>Phycisphaerae</taxon>
        <taxon>Phycisphaerales</taxon>
        <taxon>Phycisphaeraceae</taxon>
        <taxon>Poriferisphaera</taxon>
    </lineage>
</organism>
<reference evidence="3 4" key="1">
    <citation type="submission" date="2019-02" db="EMBL/GenBank/DDBJ databases">
        <title>Deep-cultivation of Planctomycetes and their phenomic and genomic characterization uncovers novel biology.</title>
        <authorList>
            <person name="Wiegand S."/>
            <person name="Jogler M."/>
            <person name="Boedeker C."/>
            <person name="Pinto D."/>
            <person name="Vollmers J."/>
            <person name="Rivas-Marin E."/>
            <person name="Kohn T."/>
            <person name="Peeters S.H."/>
            <person name="Heuer A."/>
            <person name="Rast P."/>
            <person name="Oberbeckmann S."/>
            <person name="Bunk B."/>
            <person name="Jeske O."/>
            <person name="Meyerdierks A."/>
            <person name="Storesund J.E."/>
            <person name="Kallscheuer N."/>
            <person name="Luecker S."/>
            <person name="Lage O.M."/>
            <person name="Pohl T."/>
            <person name="Merkel B.J."/>
            <person name="Hornburger P."/>
            <person name="Mueller R.-W."/>
            <person name="Bruemmer F."/>
            <person name="Labrenz M."/>
            <person name="Spormann A.M."/>
            <person name="Op den Camp H."/>
            <person name="Overmann J."/>
            <person name="Amann R."/>
            <person name="Jetten M.S.M."/>
            <person name="Mascher T."/>
            <person name="Medema M.H."/>
            <person name="Devos D.P."/>
            <person name="Kaster A.-K."/>
            <person name="Ovreas L."/>
            <person name="Rohde M."/>
            <person name="Galperin M.Y."/>
            <person name="Jogler C."/>
        </authorList>
    </citation>
    <scope>NUCLEOTIDE SEQUENCE [LARGE SCALE GENOMIC DNA]</scope>
    <source>
        <strain evidence="3 4">KS4</strain>
    </source>
</reference>
<evidence type="ECO:0000313" key="3">
    <source>
        <dbReference type="EMBL" id="QDU32777.1"/>
    </source>
</evidence>
<feature type="signal peptide" evidence="1">
    <location>
        <begin position="1"/>
        <end position="23"/>
    </location>
</feature>
<feature type="domain" description="Peptidase C-terminal archaeal/bacterial" evidence="2">
    <location>
        <begin position="301"/>
        <end position="392"/>
    </location>
</feature>
<evidence type="ECO:0000313" key="4">
    <source>
        <dbReference type="Proteomes" id="UP000317369"/>
    </source>
</evidence>
<evidence type="ECO:0000256" key="1">
    <source>
        <dbReference type="SAM" id="SignalP"/>
    </source>
</evidence>
<evidence type="ECO:0000259" key="2">
    <source>
        <dbReference type="Pfam" id="PF04151"/>
    </source>
</evidence>
<dbReference type="Proteomes" id="UP000317369">
    <property type="component" value="Chromosome"/>
</dbReference>
<feature type="chain" id="PRO_5021846167" description="Peptidase C-terminal archaeal/bacterial domain-containing protein" evidence="1">
    <location>
        <begin position="24"/>
        <end position="424"/>
    </location>
</feature>
<dbReference type="InterPro" id="IPR007280">
    <property type="entry name" value="Peptidase_C_arc/bac"/>
</dbReference>
<dbReference type="SUPFAM" id="SSF55486">
    <property type="entry name" value="Metalloproteases ('zincins'), catalytic domain"/>
    <property type="match status" value="1"/>
</dbReference>
<dbReference type="OrthoDB" id="247526at2"/>
<gene>
    <name evidence="3" type="ORF">KS4_08110</name>
</gene>
<dbReference type="Gene3D" id="2.60.120.380">
    <property type="match status" value="1"/>
</dbReference>
<dbReference type="RefSeq" id="WP_145074880.1">
    <property type="nucleotide sequence ID" value="NZ_CP036425.1"/>
</dbReference>
<proteinExistence type="predicted"/>
<sequence length="424" mass="47230" precursor="true">MFKTLQCYLVCILTFAMTTHAFAVYEGFRKNGRWKKTATDGNVGSEHGRSITLTWGFVKDGTETYRKGKPTRTSTFIAAMDAKLGSGAGGDDLTKRPWFKLFDNSFKRWSELTGINFVYVPYDDGARHGQGGLPGELDKRADVRIAGAKMGPKGGDVAYSYHENNGDMFINHNWTSRWKLFDPSKPIRKNNPVNFNNTILHESGHGIGLSHISSKSTEQLMEIRGEKNFFGPQLDEILLAQRLYGDKYEQFGGNDTLDTAQKIGTLTGRATWSIGRDALRSPRRFISPNESDFVSIDDESDTDVYQFNITSSSTISITLTPAGYEYSRRVGGGGKKPESRVDMRKFSDLGFKIIDADGYVLKTINDNGEGRNESIRNFPLNTTGPYYISVFGLSDDAQFYSLRLKVTAVPEPAHLTQSPSLSSQ</sequence>
<dbReference type="GO" id="GO:0008237">
    <property type="term" value="F:metallopeptidase activity"/>
    <property type="evidence" value="ECO:0007669"/>
    <property type="project" value="InterPro"/>
</dbReference>
<dbReference type="KEGG" id="pcor:KS4_08110"/>
<accession>A0A517YRC9</accession>